<dbReference type="PIRSF" id="PIRSF006060">
    <property type="entry name" value="AA_transporter"/>
    <property type="match status" value="1"/>
</dbReference>
<feature type="transmembrane region" description="Helical" evidence="6">
    <location>
        <begin position="96"/>
        <end position="120"/>
    </location>
</feature>
<feature type="transmembrane region" description="Helical" evidence="6">
    <location>
        <begin position="212"/>
        <end position="232"/>
    </location>
</feature>
<dbReference type="Proteomes" id="UP000612362">
    <property type="component" value="Unassembled WGS sequence"/>
</dbReference>
<dbReference type="InterPro" id="IPR002293">
    <property type="entry name" value="AA/rel_permease1"/>
</dbReference>
<evidence type="ECO:0000256" key="2">
    <source>
        <dbReference type="ARBA" id="ARBA00022475"/>
    </source>
</evidence>
<reference evidence="7" key="1">
    <citation type="submission" date="2020-10" db="EMBL/GenBank/DDBJ databases">
        <title>Taxonomic study of unclassified bacteria belonging to the class Ktedonobacteria.</title>
        <authorList>
            <person name="Yabe S."/>
            <person name="Wang C.M."/>
            <person name="Zheng Y."/>
            <person name="Sakai Y."/>
            <person name="Cavaletti L."/>
            <person name="Monciardini P."/>
            <person name="Donadio S."/>
        </authorList>
    </citation>
    <scope>NUCLEOTIDE SEQUENCE</scope>
    <source>
        <strain evidence="7">SOSP1-1</strain>
    </source>
</reference>
<feature type="transmembrane region" description="Helical" evidence="6">
    <location>
        <begin position="381"/>
        <end position="405"/>
    </location>
</feature>
<organism evidence="7 8">
    <name type="scientific">Ktedonospora formicarum</name>
    <dbReference type="NCBI Taxonomy" id="2778364"/>
    <lineage>
        <taxon>Bacteria</taxon>
        <taxon>Bacillati</taxon>
        <taxon>Chloroflexota</taxon>
        <taxon>Ktedonobacteria</taxon>
        <taxon>Ktedonobacterales</taxon>
        <taxon>Ktedonobacteraceae</taxon>
        <taxon>Ktedonospora</taxon>
    </lineage>
</organism>
<dbReference type="GO" id="GO:0022857">
    <property type="term" value="F:transmembrane transporter activity"/>
    <property type="evidence" value="ECO:0007669"/>
    <property type="project" value="InterPro"/>
</dbReference>
<dbReference type="PANTHER" id="PTHR42770">
    <property type="entry name" value="AMINO ACID TRANSPORTER-RELATED"/>
    <property type="match status" value="1"/>
</dbReference>
<evidence type="ECO:0000256" key="5">
    <source>
        <dbReference type="ARBA" id="ARBA00023136"/>
    </source>
</evidence>
<comment type="caution">
    <text evidence="7">The sequence shown here is derived from an EMBL/GenBank/DDBJ whole genome shotgun (WGS) entry which is preliminary data.</text>
</comment>
<dbReference type="Gene3D" id="1.20.1740.10">
    <property type="entry name" value="Amino acid/polyamine transporter I"/>
    <property type="match status" value="1"/>
</dbReference>
<feature type="transmembrane region" description="Helical" evidence="6">
    <location>
        <begin position="425"/>
        <end position="447"/>
    </location>
</feature>
<keyword evidence="2" id="KW-1003">Cell membrane</keyword>
<evidence type="ECO:0000313" key="7">
    <source>
        <dbReference type="EMBL" id="GHO46331.1"/>
    </source>
</evidence>
<evidence type="ECO:0000256" key="1">
    <source>
        <dbReference type="ARBA" id="ARBA00004651"/>
    </source>
</evidence>
<sequence length="502" mass="53544">MATSVEEQDSNLLPSERIAGGILPRVLNSFDMVAIFVAIVLFASNGAVIAGGAGPSGYIYWILGFITFLIPGAIVTGQLGLMFPGEGSIYIWTHKAFGPFMGFFAGFCAWWPGILVMIATSDAVVALLQQINAAWLTEPWQQGVVILLVLAFSLLLSVLRFRVTQNMVNVIFVAYGGAILLVGIAGLISVLSGNAAPVDYSTANWVPAPSSYTFYGTVILALLGIEVPLNMGVEVTSTRSITRYLLWGSAVVMVAYLLLTFGVMTAVTPISAQGSPAAIAQAVTSGFGGAGAVLGLIVNIIFIGFFLFNTSVYNYSFGRLLFVSGLDRRMPAVISKVNANKVPWVAVLVQTVIAAVFTVIAFILAPYAFSTGLKPTDLSTIIYDILQAAVTVIWCVSMVILFVDVIVIRRKYQDAFSKVKLAPTWVFYLCSVLGLIASAVGVYVTFTGPWTTLVSNTEWLLWIGGIGLLSLVIGVLLFFLGQSLAKKANDTEIVAEVTSSAD</sequence>
<proteinExistence type="predicted"/>
<dbReference type="InterPro" id="IPR050367">
    <property type="entry name" value="APC_superfamily"/>
</dbReference>
<gene>
    <name evidence="7" type="ORF">KSX_44940</name>
</gene>
<dbReference type="AlphaFoldDB" id="A0A8J3MTW0"/>
<keyword evidence="4 6" id="KW-1133">Transmembrane helix</keyword>
<keyword evidence="8" id="KW-1185">Reference proteome</keyword>
<feature type="transmembrane region" description="Helical" evidence="6">
    <location>
        <begin position="32"/>
        <end position="52"/>
    </location>
</feature>
<feature type="transmembrane region" description="Helical" evidence="6">
    <location>
        <begin position="287"/>
        <end position="308"/>
    </location>
</feature>
<dbReference type="RefSeq" id="WP_220195714.1">
    <property type="nucleotide sequence ID" value="NZ_BNJF01000002.1"/>
</dbReference>
<protein>
    <submittedName>
        <fullName evidence="7">Amino acid permease</fullName>
    </submittedName>
</protein>
<name>A0A8J3MTW0_9CHLR</name>
<feature type="transmembrane region" description="Helical" evidence="6">
    <location>
        <begin position="459"/>
        <end position="480"/>
    </location>
</feature>
<evidence type="ECO:0000256" key="3">
    <source>
        <dbReference type="ARBA" id="ARBA00022692"/>
    </source>
</evidence>
<feature type="transmembrane region" description="Helical" evidence="6">
    <location>
        <begin position="140"/>
        <end position="159"/>
    </location>
</feature>
<accession>A0A8J3MTW0</accession>
<feature type="transmembrane region" description="Helical" evidence="6">
    <location>
        <begin position="58"/>
        <end position="84"/>
    </location>
</feature>
<keyword evidence="3 6" id="KW-0812">Transmembrane</keyword>
<keyword evidence="5 6" id="KW-0472">Membrane</keyword>
<evidence type="ECO:0000313" key="8">
    <source>
        <dbReference type="Proteomes" id="UP000612362"/>
    </source>
</evidence>
<evidence type="ECO:0000256" key="6">
    <source>
        <dbReference type="SAM" id="Phobius"/>
    </source>
</evidence>
<comment type="subcellular location">
    <subcellularLocation>
        <location evidence="1">Cell membrane</location>
        <topology evidence="1">Multi-pass membrane protein</topology>
    </subcellularLocation>
</comment>
<feature type="transmembrane region" description="Helical" evidence="6">
    <location>
        <begin position="244"/>
        <end position="267"/>
    </location>
</feature>
<evidence type="ECO:0000256" key="4">
    <source>
        <dbReference type="ARBA" id="ARBA00022989"/>
    </source>
</evidence>
<dbReference type="GO" id="GO:0005886">
    <property type="term" value="C:plasma membrane"/>
    <property type="evidence" value="ECO:0007669"/>
    <property type="project" value="UniProtKB-SubCell"/>
</dbReference>
<dbReference type="Pfam" id="PF13520">
    <property type="entry name" value="AA_permease_2"/>
    <property type="match status" value="1"/>
</dbReference>
<feature type="transmembrane region" description="Helical" evidence="6">
    <location>
        <begin position="171"/>
        <end position="192"/>
    </location>
</feature>
<dbReference type="EMBL" id="BNJF01000002">
    <property type="protein sequence ID" value="GHO46331.1"/>
    <property type="molecule type" value="Genomic_DNA"/>
</dbReference>
<feature type="transmembrane region" description="Helical" evidence="6">
    <location>
        <begin position="344"/>
        <end position="369"/>
    </location>
</feature>